<comment type="caution">
    <text evidence="3">The sequence shown here is derived from an EMBL/GenBank/DDBJ whole genome shotgun (WGS) entry which is preliminary data.</text>
</comment>
<dbReference type="Pfam" id="PF14121">
    <property type="entry name" value="Porin_10"/>
    <property type="match status" value="1"/>
</dbReference>
<evidence type="ECO:0000256" key="2">
    <source>
        <dbReference type="SAM" id="SignalP"/>
    </source>
</evidence>
<protein>
    <recommendedName>
        <fullName evidence="5">Porin</fullName>
    </recommendedName>
</protein>
<evidence type="ECO:0008006" key="5">
    <source>
        <dbReference type="Google" id="ProtNLM"/>
    </source>
</evidence>
<dbReference type="EMBL" id="JRPQ01000079">
    <property type="protein sequence ID" value="KGI22229.1"/>
    <property type="molecule type" value="Genomic_DNA"/>
</dbReference>
<dbReference type="InterPro" id="IPR025631">
    <property type="entry name" value="Porin_10"/>
</dbReference>
<dbReference type="OrthoDB" id="1489309at2"/>
<gene>
    <name evidence="3" type="ORF">HMPREF9304_05805</name>
</gene>
<dbReference type="RefSeq" id="WP_036927191.1">
    <property type="nucleotide sequence ID" value="NZ_JRPQ01000079.1"/>
</dbReference>
<keyword evidence="2" id="KW-0732">Signal</keyword>
<feature type="compositionally biased region" description="Basic and acidic residues" evidence="1">
    <location>
        <begin position="38"/>
        <end position="53"/>
    </location>
</feature>
<evidence type="ECO:0000313" key="4">
    <source>
        <dbReference type="Proteomes" id="UP000029723"/>
    </source>
</evidence>
<feature type="compositionally biased region" description="Basic and acidic residues" evidence="1">
    <location>
        <begin position="299"/>
        <end position="312"/>
    </location>
</feature>
<evidence type="ECO:0000313" key="3">
    <source>
        <dbReference type="EMBL" id="KGI22229.1"/>
    </source>
</evidence>
<dbReference type="Proteomes" id="UP000029723">
    <property type="component" value="Unassembled WGS sequence"/>
</dbReference>
<feature type="region of interest" description="Disordered" evidence="1">
    <location>
        <begin position="299"/>
        <end position="334"/>
    </location>
</feature>
<evidence type="ECO:0000256" key="1">
    <source>
        <dbReference type="SAM" id="MobiDB-lite"/>
    </source>
</evidence>
<feature type="chain" id="PRO_5001942731" description="Porin" evidence="2">
    <location>
        <begin position="20"/>
        <end position="776"/>
    </location>
</feature>
<sequence>MTRFLFSIALLITSLHVTAQIDSYNQMDVDGNITQMNDQRRNNAKDSTSQDKEIPKGLKVWTVDNRFGDIRQAIPDTLMHMYPNSIFTSGLRGEYNTTGNLGAPRISRLFVDRLRDDEQFIFTQPYDYFIVAPDDYHFTNTLSPITSLTYNTAGDRTNGEDHLTAKFAINAGKKIGVGFKFDYLYGRGFFANQASSHFNYSLHGSYLGERYQAHLLFSTNHQKNTENGGITDDKYITNPESFDDNYQTSEIPTVLQQNWNRNDHHHVFLTHRYNVGFNRKVPMTPDEIKAKKFALKAKKENDANKKTKEALRKAKKEGRKLDPKALEDEKATAGRPDDAVIAGVEPSTTHATDSTRIQVNGQHAADSLLAKTKQAKEDTSWFKNEYVPVTSFIHTLKFDDYKRIYQAYQTPDNFYANNYRLIGPFTGDSIYDDTKHYRVQNTFAISLLEGFNKWAKSGLKAFVSHELRYFSLPDSAGTSTYNENSVYVGGQLSKRQGKTLHYSVTGEVGVVGKDAGKIDIEAQTDLNFKLFGDTLRLAAQGFFRRYEPTFYYRHYHGRHFRWDNEDLGSITHTRIEGLLKYEKTKTTLRVAVDELTNYTYLAQAYQVNEKYQRTGTQVGVRQSSTPINVLTLSLGQDVAWGPLHWESVVTFQNASVQSAIPLPKLNVYSNLYFKFKIAKVLSCHTGADVRYFTKYEAPDYSPALGQFVVQENTERTILGNYPIVNVYANFHLKQTRFFVMYSHVNQDSGTRNSFLVPHYPINGRILRLGVSWNFFN</sequence>
<organism evidence="3 4">
    <name type="scientific">Hoylesella timonensis S9-PR14</name>
    <dbReference type="NCBI Taxonomy" id="1401062"/>
    <lineage>
        <taxon>Bacteria</taxon>
        <taxon>Pseudomonadati</taxon>
        <taxon>Bacteroidota</taxon>
        <taxon>Bacteroidia</taxon>
        <taxon>Bacteroidales</taxon>
        <taxon>Prevotellaceae</taxon>
        <taxon>Hoylesella</taxon>
    </lineage>
</organism>
<reference evidence="3 4" key="1">
    <citation type="submission" date="2014-07" db="EMBL/GenBank/DDBJ databases">
        <authorList>
            <person name="McCorrison J."/>
            <person name="Sanka R."/>
            <person name="Torralba M."/>
            <person name="Gillis M."/>
            <person name="Haft D.H."/>
            <person name="Methe B."/>
            <person name="Sutton G."/>
            <person name="Nelson K.E."/>
        </authorList>
    </citation>
    <scope>NUCLEOTIDE SEQUENCE [LARGE SCALE GENOMIC DNA]</scope>
    <source>
        <strain evidence="3 4">S9-PR14</strain>
    </source>
</reference>
<feature type="region of interest" description="Disordered" evidence="1">
    <location>
        <begin position="34"/>
        <end position="53"/>
    </location>
</feature>
<dbReference type="AlphaFoldDB" id="A0A098YS90"/>
<name>A0A098YS90_9BACT</name>
<feature type="compositionally biased region" description="Basic and acidic residues" evidence="1">
    <location>
        <begin position="319"/>
        <end position="334"/>
    </location>
</feature>
<feature type="signal peptide" evidence="2">
    <location>
        <begin position="1"/>
        <end position="19"/>
    </location>
</feature>
<proteinExistence type="predicted"/>
<accession>A0A098YS90</accession>